<dbReference type="GO" id="GO:0005634">
    <property type="term" value="C:nucleus"/>
    <property type="evidence" value="ECO:0007669"/>
    <property type="project" value="UniProtKB-SubCell"/>
</dbReference>
<dbReference type="GO" id="GO:0140956">
    <property type="term" value="F:histone H3K79 trimethyltransferase activity"/>
    <property type="evidence" value="ECO:0007669"/>
    <property type="project" value="UniProtKB-EC"/>
</dbReference>
<evidence type="ECO:0000256" key="7">
    <source>
        <dbReference type="ARBA" id="ARBA00022691"/>
    </source>
</evidence>
<keyword evidence="5 15" id="KW-0489">Methyltransferase</keyword>
<dbReference type="Proteomes" id="UP000799776">
    <property type="component" value="Unassembled WGS sequence"/>
</dbReference>
<keyword evidence="10 15" id="KW-0805">Transcription regulation</keyword>
<dbReference type="AlphaFoldDB" id="A0A9P4HW41"/>
<feature type="binding site" evidence="16">
    <location>
        <begin position="288"/>
        <end position="289"/>
    </location>
    <ligand>
        <name>S-adenosyl-L-methionine</name>
        <dbReference type="ChEBI" id="CHEBI:59789"/>
    </ligand>
</feature>
<dbReference type="SUPFAM" id="SSF53335">
    <property type="entry name" value="S-adenosyl-L-methionine-dependent methyltransferases"/>
    <property type="match status" value="1"/>
</dbReference>
<name>A0A9P4HW41_9PEZI</name>
<evidence type="ECO:0000256" key="2">
    <source>
        <dbReference type="ARBA" id="ARBA00004123"/>
    </source>
</evidence>
<dbReference type="OrthoDB" id="443402at2759"/>
<dbReference type="InterPro" id="IPR029063">
    <property type="entry name" value="SAM-dependent_MTases_sf"/>
</dbReference>
<evidence type="ECO:0000313" key="19">
    <source>
        <dbReference type="EMBL" id="KAF2087907.1"/>
    </source>
</evidence>
<comment type="similarity">
    <text evidence="15">Belongs to the class I-like SAM-binding methyltransferase superfamily. DOT1 family.</text>
</comment>
<evidence type="ECO:0000256" key="13">
    <source>
        <dbReference type="ARBA" id="ARBA00029821"/>
    </source>
</evidence>
<gene>
    <name evidence="19" type="ORF">K490DRAFT_40738</name>
</gene>
<dbReference type="FunFam" id="3.40.50.150:FF:000033">
    <property type="entry name" value="Histone-lysine N-methyltransferase, H3 lysine-79 specific"/>
    <property type="match status" value="1"/>
</dbReference>
<accession>A0A9P4HW41</accession>
<evidence type="ECO:0000256" key="3">
    <source>
        <dbReference type="ARBA" id="ARBA00012190"/>
    </source>
</evidence>
<evidence type="ECO:0000256" key="6">
    <source>
        <dbReference type="ARBA" id="ARBA00022679"/>
    </source>
</evidence>
<dbReference type="InterPro" id="IPR030445">
    <property type="entry name" value="H3-K79_meTrfase"/>
</dbReference>
<dbReference type="EMBL" id="ML978718">
    <property type="protein sequence ID" value="KAF2087907.1"/>
    <property type="molecule type" value="Genomic_DNA"/>
</dbReference>
<evidence type="ECO:0000256" key="16">
    <source>
        <dbReference type="PIRSR" id="PIRSR017570-1"/>
    </source>
</evidence>
<dbReference type="GO" id="GO:0000077">
    <property type="term" value="P:DNA damage checkpoint signaling"/>
    <property type="evidence" value="ECO:0007669"/>
    <property type="project" value="InterPro"/>
</dbReference>
<feature type="binding site" evidence="16">
    <location>
        <position position="252"/>
    </location>
    <ligand>
        <name>S-adenosyl-L-methionine</name>
        <dbReference type="ChEBI" id="CHEBI:59789"/>
    </ligand>
</feature>
<keyword evidence="20" id="KW-1185">Reference proteome</keyword>
<dbReference type="InterPro" id="IPR025789">
    <property type="entry name" value="DOT1_dom"/>
</dbReference>
<reference evidence="19" key="1">
    <citation type="journal article" date="2020" name="Stud. Mycol.">
        <title>101 Dothideomycetes genomes: a test case for predicting lifestyles and emergence of pathogens.</title>
        <authorList>
            <person name="Haridas S."/>
            <person name="Albert R."/>
            <person name="Binder M."/>
            <person name="Bloem J."/>
            <person name="Labutti K."/>
            <person name="Salamov A."/>
            <person name="Andreopoulos B."/>
            <person name="Baker S."/>
            <person name="Barry K."/>
            <person name="Bills G."/>
            <person name="Bluhm B."/>
            <person name="Cannon C."/>
            <person name="Castanera R."/>
            <person name="Culley D."/>
            <person name="Daum C."/>
            <person name="Ezra D."/>
            <person name="Gonzalez J."/>
            <person name="Henrissat B."/>
            <person name="Kuo A."/>
            <person name="Liang C."/>
            <person name="Lipzen A."/>
            <person name="Lutzoni F."/>
            <person name="Magnuson J."/>
            <person name="Mondo S."/>
            <person name="Nolan M."/>
            <person name="Ohm R."/>
            <person name="Pangilinan J."/>
            <person name="Park H.-J."/>
            <person name="Ramirez L."/>
            <person name="Alfaro M."/>
            <person name="Sun H."/>
            <person name="Tritt A."/>
            <person name="Yoshinaga Y."/>
            <person name="Zwiers L.-H."/>
            <person name="Turgeon B."/>
            <person name="Goodwin S."/>
            <person name="Spatafora J."/>
            <person name="Crous P."/>
            <person name="Grigoriev I."/>
        </authorList>
    </citation>
    <scope>NUCLEOTIDE SEQUENCE</scope>
    <source>
        <strain evidence="19">CBS 121410</strain>
    </source>
</reference>
<evidence type="ECO:0000259" key="18">
    <source>
        <dbReference type="PROSITE" id="PS51569"/>
    </source>
</evidence>
<evidence type="ECO:0000313" key="20">
    <source>
        <dbReference type="Proteomes" id="UP000799776"/>
    </source>
</evidence>
<evidence type="ECO:0000256" key="9">
    <source>
        <dbReference type="ARBA" id="ARBA00022853"/>
    </source>
</evidence>
<keyword evidence="6 15" id="KW-0808">Transferase</keyword>
<comment type="catalytic activity">
    <reaction evidence="14 15">
        <text>L-lysyl(79)-[histone H3] + 3 S-adenosyl-L-methionine = N(6),N(6),N(6)-trimethyl-L-lysyl(79)-[histone H3] + 3 S-adenosyl-L-homocysteine + 3 H(+)</text>
        <dbReference type="Rhea" id="RHEA:60328"/>
        <dbReference type="Rhea" id="RHEA-COMP:15549"/>
        <dbReference type="Rhea" id="RHEA-COMP:15552"/>
        <dbReference type="ChEBI" id="CHEBI:15378"/>
        <dbReference type="ChEBI" id="CHEBI:29969"/>
        <dbReference type="ChEBI" id="CHEBI:57856"/>
        <dbReference type="ChEBI" id="CHEBI:59789"/>
        <dbReference type="ChEBI" id="CHEBI:61961"/>
        <dbReference type="EC" id="2.1.1.360"/>
    </reaction>
</comment>
<evidence type="ECO:0000256" key="1">
    <source>
        <dbReference type="ARBA" id="ARBA00003482"/>
    </source>
</evidence>
<dbReference type="GO" id="GO:0000781">
    <property type="term" value="C:chromosome, telomeric region"/>
    <property type="evidence" value="ECO:0007669"/>
    <property type="project" value="GOC"/>
</dbReference>
<evidence type="ECO:0000256" key="15">
    <source>
        <dbReference type="PIRNR" id="PIRNR017570"/>
    </source>
</evidence>
<evidence type="ECO:0000256" key="14">
    <source>
        <dbReference type="ARBA" id="ARBA00047770"/>
    </source>
</evidence>
<dbReference type="GO" id="GO:0031509">
    <property type="term" value="P:subtelomeric heterochromatin formation"/>
    <property type="evidence" value="ECO:0007669"/>
    <property type="project" value="InterPro"/>
</dbReference>
<keyword evidence="11 15" id="KW-0804">Transcription</keyword>
<comment type="caution">
    <text evidence="19">The sequence shown here is derived from an EMBL/GenBank/DDBJ whole genome shotgun (WGS) entry which is preliminary data.</text>
</comment>
<comment type="subcellular location">
    <subcellularLocation>
        <location evidence="2 15">Nucleus</location>
    </subcellularLocation>
</comment>
<dbReference type="PANTHER" id="PTHR21451">
    <property type="entry name" value="HISTONE H3 METHYLTRANSFERASE"/>
    <property type="match status" value="1"/>
</dbReference>
<dbReference type="PROSITE" id="PS51569">
    <property type="entry name" value="DOT1"/>
    <property type="match status" value="1"/>
</dbReference>
<proteinExistence type="inferred from homology"/>
<feature type="binding site" evidence="16">
    <location>
        <begin position="226"/>
        <end position="235"/>
    </location>
    <ligand>
        <name>S-adenosyl-L-methionine</name>
        <dbReference type="ChEBI" id="CHEBI:59789"/>
    </ligand>
</feature>
<dbReference type="GO" id="GO:0032259">
    <property type="term" value="P:methylation"/>
    <property type="evidence" value="ECO:0007669"/>
    <property type="project" value="UniProtKB-KW"/>
</dbReference>
<evidence type="ECO:0000256" key="8">
    <source>
        <dbReference type="ARBA" id="ARBA00022737"/>
    </source>
</evidence>
<keyword evidence="7 15" id="KW-0949">S-adenosyl-L-methionine</keyword>
<dbReference type="GO" id="GO:0006281">
    <property type="term" value="P:DNA repair"/>
    <property type="evidence" value="ECO:0007669"/>
    <property type="project" value="InterPro"/>
</dbReference>
<evidence type="ECO:0000256" key="10">
    <source>
        <dbReference type="ARBA" id="ARBA00023015"/>
    </source>
</evidence>
<dbReference type="GO" id="GO:0042393">
    <property type="term" value="F:histone binding"/>
    <property type="evidence" value="ECO:0007669"/>
    <property type="project" value="InterPro"/>
</dbReference>
<dbReference type="PIRSF" id="PIRSF017570">
    <property type="entry name" value="Histone_H3-K79_MeTrfase"/>
    <property type="match status" value="1"/>
</dbReference>
<dbReference type="CDD" id="cd02440">
    <property type="entry name" value="AdoMet_MTases"/>
    <property type="match status" value="1"/>
</dbReference>
<dbReference type="GO" id="GO:0000786">
    <property type="term" value="C:nucleosome"/>
    <property type="evidence" value="ECO:0007669"/>
    <property type="project" value="InterPro"/>
</dbReference>
<evidence type="ECO:0000256" key="11">
    <source>
        <dbReference type="ARBA" id="ARBA00023163"/>
    </source>
</evidence>
<organism evidence="19 20">
    <name type="scientific">Saccharata proteae CBS 121410</name>
    <dbReference type="NCBI Taxonomy" id="1314787"/>
    <lineage>
        <taxon>Eukaryota</taxon>
        <taxon>Fungi</taxon>
        <taxon>Dikarya</taxon>
        <taxon>Ascomycota</taxon>
        <taxon>Pezizomycotina</taxon>
        <taxon>Dothideomycetes</taxon>
        <taxon>Dothideomycetes incertae sedis</taxon>
        <taxon>Botryosphaeriales</taxon>
        <taxon>Saccharataceae</taxon>
        <taxon>Saccharata</taxon>
    </lineage>
</organism>
<sequence>MTPRKRGRMNRSPEPDPNRRVRATSIGADEEPIAPKVMHGEDLTSGEYAKDYKPAFEGLDEAPVVDLQYPSRSKPERFALVVPLKSDGYKPIEDITETVEAICTHYFPTTRDALLHESSGYPSRLKRAFRQQNLEDFRTTLSEFNGLVHSAVTSGAIAQHLDNNLSSLPLPLIERILSQTYARTVSPRVETVKRYTSGSDNVYGELLPRFVHEIFRETSLTSSHVFVDLGSGVGNVVLQAALERGCEAWGIEMMPNPSKLASLQASEIRERAQLWNISLGALHLIEDDFLSNPAIDAVLRRADVIVVNNKVFSPDLNDALLDKFLDLKEGTRVVSLQAFSDPDRVITERNVNDRQNLFVCQRREYWSGFVSWTDVGGEWFVQRKDAGGLRRFREGRRRRGERDD</sequence>
<feature type="domain" description="DOT1" evidence="18">
    <location>
        <begin position="76"/>
        <end position="397"/>
    </location>
</feature>
<dbReference type="PANTHER" id="PTHR21451:SF0">
    <property type="entry name" value="HISTONE-LYSINE N-METHYLTRANSFERASE, H3 LYSINE-79 SPECIFIC"/>
    <property type="match status" value="1"/>
</dbReference>
<protein>
    <recommendedName>
        <fullName evidence="4 15">Histone-lysine N-methyltransferase, H3 lysine-79 specific</fullName>
        <ecNumber evidence="3 15">2.1.1.360</ecNumber>
    </recommendedName>
    <alternativeName>
        <fullName evidence="13 15">Histone H3-K79 methyltransferase</fullName>
    </alternativeName>
</protein>
<dbReference type="Pfam" id="PF08123">
    <property type="entry name" value="DOT1"/>
    <property type="match status" value="1"/>
</dbReference>
<evidence type="ECO:0000256" key="5">
    <source>
        <dbReference type="ARBA" id="ARBA00022603"/>
    </source>
</evidence>
<dbReference type="Gene3D" id="1.10.260.170">
    <property type="match status" value="1"/>
</dbReference>
<evidence type="ECO:0000256" key="4">
    <source>
        <dbReference type="ARBA" id="ARBA00020987"/>
    </source>
</evidence>
<dbReference type="Gene3D" id="3.40.50.150">
    <property type="entry name" value="Vaccinia Virus protein VP39"/>
    <property type="match status" value="1"/>
</dbReference>
<keyword evidence="9 15" id="KW-0156">Chromatin regulator</keyword>
<comment type="function">
    <text evidence="1 15">Histone methyltransferase that specifically trimethylates histone H3 to form H3K79me3. This methylation is required for telomere silencing and for the pachytene checkpoint during the meiotic cell cycle by allowing the recruitment of RAD9 to double strand breaks. Nucleosomes are preferred as substrate compared to free histone.</text>
</comment>
<feature type="region of interest" description="Disordered" evidence="17">
    <location>
        <begin position="1"/>
        <end position="42"/>
    </location>
</feature>
<keyword evidence="8" id="KW-0677">Repeat</keyword>
<evidence type="ECO:0000256" key="17">
    <source>
        <dbReference type="SAM" id="MobiDB-lite"/>
    </source>
</evidence>
<dbReference type="InterPro" id="IPR021162">
    <property type="entry name" value="Dot1"/>
</dbReference>
<feature type="binding site" evidence="16">
    <location>
        <begin position="203"/>
        <end position="206"/>
    </location>
    <ligand>
        <name>S-adenosyl-L-methionine</name>
        <dbReference type="ChEBI" id="CHEBI:59789"/>
    </ligand>
</feature>
<evidence type="ECO:0000256" key="12">
    <source>
        <dbReference type="ARBA" id="ARBA00023242"/>
    </source>
</evidence>
<dbReference type="EC" id="2.1.1.360" evidence="3 15"/>
<keyword evidence="12 15" id="KW-0539">Nucleus</keyword>